<dbReference type="Proteomes" id="UP000749646">
    <property type="component" value="Unassembled WGS sequence"/>
</dbReference>
<evidence type="ECO:0000313" key="1">
    <source>
        <dbReference type="EMBL" id="KAF9987268.1"/>
    </source>
</evidence>
<reference evidence="1" key="1">
    <citation type="journal article" date="2020" name="Fungal Divers.">
        <title>Resolving the Mortierellaceae phylogeny through synthesis of multi-gene phylogenetics and phylogenomics.</title>
        <authorList>
            <person name="Vandepol N."/>
            <person name="Liber J."/>
            <person name="Desiro A."/>
            <person name="Na H."/>
            <person name="Kennedy M."/>
            <person name="Barry K."/>
            <person name="Grigoriev I.V."/>
            <person name="Miller A.N."/>
            <person name="O'Donnell K."/>
            <person name="Stajich J.E."/>
            <person name="Bonito G."/>
        </authorList>
    </citation>
    <scope>NUCLEOTIDE SEQUENCE</scope>
    <source>
        <strain evidence="1">MES-2147</strain>
    </source>
</reference>
<protein>
    <submittedName>
        <fullName evidence="1">Uncharacterized protein</fullName>
    </submittedName>
</protein>
<dbReference type="EMBL" id="JAAAHW010003184">
    <property type="protein sequence ID" value="KAF9987268.1"/>
    <property type="molecule type" value="Genomic_DNA"/>
</dbReference>
<keyword evidence="2" id="KW-1185">Reference proteome</keyword>
<evidence type="ECO:0000313" key="2">
    <source>
        <dbReference type="Proteomes" id="UP000749646"/>
    </source>
</evidence>
<accession>A0A9P6SPF2</accession>
<dbReference type="OrthoDB" id="10616414at2759"/>
<dbReference type="AlphaFoldDB" id="A0A9P6SPF2"/>
<name>A0A9P6SPF2_9FUNG</name>
<gene>
    <name evidence="1" type="ORF">BGZ65_004434</name>
</gene>
<organism evidence="1 2">
    <name type="scientific">Modicella reniformis</name>
    <dbReference type="NCBI Taxonomy" id="1440133"/>
    <lineage>
        <taxon>Eukaryota</taxon>
        <taxon>Fungi</taxon>
        <taxon>Fungi incertae sedis</taxon>
        <taxon>Mucoromycota</taxon>
        <taxon>Mortierellomycotina</taxon>
        <taxon>Mortierellomycetes</taxon>
        <taxon>Mortierellales</taxon>
        <taxon>Mortierellaceae</taxon>
        <taxon>Modicella</taxon>
    </lineage>
</organism>
<comment type="caution">
    <text evidence="1">The sequence shown here is derived from an EMBL/GenBank/DDBJ whole genome shotgun (WGS) entry which is preliminary data.</text>
</comment>
<sequence>MFEVATKNTGPVNLSYEDDSSGHLNVMTELQVSYKGGLTLTSLESDVCKWRGWEATYLVNLKPKRLIRQVGGTLPIKWQGHQGDDGITDRDLYLTEVGELVDEGYSNRELQSEEPHAV</sequence>
<proteinExistence type="predicted"/>